<proteinExistence type="predicted"/>
<gene>
    <name evidence="1" type="ordered locus">B488_04680</name>
</gene>
<dbReference type="InterPro" id="IPR036619">
    <property type="entry name" value="NinB_sf"/>
</dbReference>
<organism evidence="1 2">
    <name type="scientific">Liberibacter crescens (strain BT-1)</name>
    <dbReference type="NCBI Taxonomy" id="1215343"/>
    <lineage>
        <taxon>Bacteria</taxon>
        <taxon>Pseudomonadati</taxon>
        <taxon>Pseudomonadota</taxon>
        <taxon>Alphaproteobacteria</taxon>
        <taxon>Hyphomicrobiales</taxon>
        <taxon>Rhizobiaceae</taxon>
        <taxon>Liberibacter</taxon>
    </lineage>
</organism>
<sequence length="86" mass="9980">MWAMLTDIATQARHHGTRLAAEDWKLIFLDALRKEMRIVPNLEGNGFVNLGRSSSNLTKEEMRDMIELMHEWGARNKIIFHDGEQS</sequence>
<dbReference type="eggNOG" id="ENOG5032YYI">
    <property type="taxonomic scope" value="Bacteria"/>
</dbReference>
<dbReference type="Proteomes" id="UP000010799">
    <property type="component" value="Chromosome"/>
</dbReference>
<reference evidence="1 2" key="1">
    <citation type="journal article" date="2012" name="Stand. Genomic Sci.">
        <title>Complete genome sequence of Liberibacter crescens BT-1.</title>
        <authorList>
            <person name="Leonard M.T."/>
            <person name="Fagen J.R."/>
            <person name="Davis-Richardson A.G."/>
            <person name="Davis M.J."/>
            <person name="Triplett E.W."/>
        </authorList>
    </citation>
    <scope>NUCLEOTIDE SEQUENCE [LARGE SCALE GENOMIC DNA]</scope>
    <source>
        <strain evidence="1 2">BT-1</strain>
    </source>
</reference>
<dbReference type="KEGG" id="lcc:B488_04680"/>
<accession>L0EUD5</accession>
<keyword evidence="2" id="KW-1185">Reference proteome</keyword>
<dbReference type="Pfam" id="PF05772">
    <property type="entry name" value="NinB"/>
    <property type="match status" value="1"/>
</dbReference>
<dbReference type="Gene3D" id="1.10.3790.10">
    <property type="entry name" value="NinB"/>
    <property type="match status" value="1"/>
</dbReference>
<evidence type="ECO:0000313" key="1">
    <source>
        <dbReference type="EMBL" id="AGA64460.1"/>
    </source>
</evidence>
<dbReference type="InterPro" id="IPR008711">
    <property type="entry name" value="Recombinase_NinB"/>
</dbReference>
<evidence type="ECO:0000313" key="2">
    <source>
        <dbReference type="Proteomes" id="UP000010799"/>
    </source>
</evidence>
<name>L0EUD5_LIBCB</name>
<protein>
    <submittedName>
        <fullName evidence="1">NinB protein</fullName>
    </submittedName>
</protein>
<dbReference type="STRING" id="1215343.B488_04680"/>
<dbReference type="PATRIC" id="fig|1215343.11.peg.477"/>
<dbReference type="AlphaFoldDB" id="L0EUD5"/>
<dbReference type="SUPFAM" id="SSF103370">
    <property type="entry name" value="NinB"/>
    <property type="match status" value="1"/>
</dbReference>
<dbReference type="HOGENOM" id="CLU_127009_3_0_5"/>
<dbReference type="EMBL" id="CP003789">
    <property type="protein sequence ID" value="AGA64460.1"/>
    <property type="molecule type" value="Genomic_DNA"/>
</dbReference>